<evidence type="ECO:0000256" key="1">
    <source>
        <dbReference type="ARBA" id="ARBA00006547"/>
    </source>
</evidence>
<dbReference type="InterPro" id="IPR038765">
    <property type="entry name" value="Papain-like_cys_pep_sf"/>
</dbReference>
<dbReference type="Gene3D" id="3.30.2140.10">
    <property type="entry name" value="Arylamine N-acetyltransferase"/>
    <property type="match status" value="1"/>
</dbReference>
<dbReference type="GO" id="GO:0016407">
    <property type="term" value="F:acetyltransferase activity"/>
    <property type="evidence" value="ECO:0007669"/>
    <property type="project" value="InterPro"/>
</dbReference>
<dbReference type="PANTHER" id="PTHR11786:SF0">
    <property type="entry name" value="ARYLAMINE N-ACETYLTRANSFERASE 4-RELATED"/>
    <property type="match status" value="1"/>
</dbReference>
<reference evidence="2 3" key="1">
    <citation type="submission" date="2019-03" db="EMBL/GenBank/DDBJ databases">
        <title>Draft genome sequences of novel Actinobacteria.</title>
        <authorList>
            <person name="Sahin N."/>
            <person name="Ay H."/>
            <person name="Saygin H."/>
        </authorList>
    </citation>
    <scope>NUCLEOTIDE SEQUENCE [LARGE SCALE GENOMIC DNA]</scope>
    <source>
        <strain evidence="2 3">H3C3</strain>
    </source>
</reference>
<dbReference type="Pfam" id="PF00797">
    <property type="entry name" value="Acetyltransf_2"/>
    <property type="match status" value="1"/>
</dbReference>
<dbReference type="EMBL" id="SMKU01000239">
    <property type="protein sequence ID" value="TDD74270.1"/>
    <property type="molecule type" value="Genomic_DNA"/>
</dbReference>
<gene>
    <name evidence="2" type="ORF">E1298_32745</name>
</gene>
<dbReference type="Proteomes" id="UP000294513">
    <property type="component" value="Unassembled WGS sequence"/>
</dbReference>
<comment type="caution">
    <text evidence="2">The sequence shown here is derived from an EMBL/GenBank/DDBJ whole genome shotgun (WGS) entry which is preliminary data.</text>
</comment>
<dbReference type="OrthoDB" id="7181050at2"/>
<proteinExistence type="inferred from homology"/>
<evidence type="ECO:0000313" key="3">
    <source>
        <dbReference type="Proteomes" id="UP000294513"/>
    </source>
</evidence>
<accession>A0A4R5AQY6</accession>
<sequence length="262" mass="28322">MFNAESYLSGIGYPGPVDRTPRALRELHRRHMERVPYDNSVWVGRGESGLIAADIDLDAVFGAAVLGGRGGNCLELSGSFHRLLGALGFEPEIYSAALWEPDGRFSDAEAHLLLGVRLLGELWLVDVGFAGPGFIEPLRVTGGVQEQHGCRYRVTGDGDRLVVERKARDGDWHALYRLTPRPRAFADWNDGPAGMGRRAATGELVAAATVMRARATGRGQSVLIGRILTTVDDGVQQTRVLVDPAEFQAATDRILGVPAGDH</sequence>
<name>A0A4R5AQY6_9ACTN</name>
<dbReference type="PANTHER" id="PTHR11786">
    <property type="entry name" value="N-HYDROXYARYLAMINE O-ACETYLTRANSFERASE"/>
    <property type="match status" value="1"/>
</dbReference>
<dbReference type="AlphaFoldDB" id="A0A4R5AQY6"/>
<dbReference type="InterPro" id="IPR001447">
    <property type="entry name" value="Arylamine_N-AcTrfase"/>
</dbReference>
<protein>
    <submittedName>
        <fullName evidence="2">3-amino-5-hydroxybenzoic acid synthase</fullName>
    </submittedName>
</protein>
<organism evidence="2 3">
    <name type="scientific">Actinomadura rubrisoli</name>
    <dbReference type="NCBI Taxonomy" id="2530368"/>
    <lineage>
        <taxon>Bacteria</taxon>
        <taxon>Bacillati</taxon>
        <taxon>Actinomycetota</taxon>
        <taxon>Actinomycetes</taxon>
        <taxon>Streptosporangiales</taxon>
        <taxon>Thermomonosporaceae</taxon>
        <taxon>Actinomadura</taxon>
    </lineage>
</organism>
<keyword evidence="3" id="KW-1185">Reference proteome</keyword>
<dbReference type="Gene3D" id="2.40.128.150">
    <property type="entry name" value="Cysteine proteinases"/>
    <property type="match status" value="1"/>
</dbReference>
<evidence type="ECO:0000313" key="2">
    <source>
        <dbReference type="EMBL" id="TDD74270.1"/>
    </source>
</evidence>
<dbReference type="SUPFAM" id="SSF54001">
    <property type="entry name" value="Cysteine proteinases"/>
    <property type="match status" value="1"/>
</dbReference>
<comment type="similarity">
    <text evidence="1">Belongs to the arylamine N-acetyltransferase family.</text>
</comment>